<keyword evidence="3" id="KW-1185">Reference proteome</keyword>
<dbReference type="Proteomes" id="UP000198403">
    <property type="component" value="Unassembled WGS sequence"/>
</dbReference>
<keyword evidence="1" id="KW-0472">Membrane</keyword>
<name>A0A238XBH3_9ACTN</name>
<evidence type="ECO:0000313" key="2">
    <source>
        <dbReference type="EMBL" id="SNR56307.1"/>
    </source>
</evidence>
<feature type="transmembrane region" description="Helical" evidence="1">
    <location>
        <begin position="26"/>
        <end position="47"/>
    </location>
</feature>
<dbReference type="SUPFAM" id="SSF47781">
    <property type="entry name" value="RuvA domain 2-like"/>
    <property type="match status" value="1"/>
</dbReference>
<protein>
    <submittedName>
        <fullName evidence="2">DNA uptake protein ComE</fullName>
    </submittedName>
</protein>
<sequence length="236" mass="25270">MAQSANHQPAGVAKRSLRDSLSGGGWYFALTIFTGGFLAAVSFWHAARRLNRPAVTRLAFIYTGLGVFLVVLMALTPPSHPDGSSGNQTISTIGGMTVVAVVVVGCLQLKSLRRDVYGSSIAKSTLVQPAVAQALAARKRRVEARQLRVSDPVLARHLGIGRPDLRRDYDDGGLVDLNTAPASVIAQVSDIELSYAEAVVSARDARGGSYFDLAEVFVDLNLPPHVQEQLREHAIV</sequence>
<reference evidence="2 3" key="1">
    <citation type="submission" date="2017-06" db="EMBL/GenBank/DDBJ databases">
        <authorList>
            <person name="Kim H.J."/>
            <person name="Triplett B.A."/>
        </authorList>
    </citation>
    <scope>NUCLEOTIDE SEQUENCE [LARGE SCALE GENOMIC DNA]</scope>
    <source>
        <strain evidence="2 3">DSM 44272</strain>
    </source>
</reference>
<feature type="transmembrane region" description="Helical" evidence="1">
    <location>
        <begin position="89"/>
        <end position="109"/>
    </location>
</feature>
<dbReference type="AlphaFoldDB" id="A0A238XBH3"/>
<dbReference type="EMBL" id="FZNO01000012">
    <property type="protein sequence ID" value="SNR56307.1"/>
    <property type="molecule type" value="Genomic_DNA"/>
</dbReference>
<feature type="transmembrane region" description="Helical" evidence="1">
    <location>
        <begin position="59"/>
        <end position="77"/>
    </location>
</feature>
<keyword evidence="1" id="KW-0812">Transmembrane</keyword>
<accession>A0A238XBH3</accession>
<evidence type="ECO:0000256" key="1">
    <source>
        <dbReference type="SAM" id="Phobius"/>
    </source>
</evidence>
<dbReference type="InterPro" id="IPR010994">
    <property type="entry name" value="RuvA_2-like"/>
</dbReference>
<organism evidence="2 3">
    <name type="scientific">Blastococcus mobilis</name>
    <dbReference type="NCBI Taxonomy" id="1938746"/>
    <lineage>
        <taxon>Bacteria</taxon>
        <taxon>Bacillati</taxon>
        <taxon>Actinomycetota</taxon>
        <taxon>Actinomycetes</taxon>
        <taxon>Geodermatophilales</taxon>
        <taxon>Geodermatophilaceae</taxon>
        <taxon>Blastococcus</taxon>
    </lineage>
</organism>
<keyword evidence="1" id="KW-1133">Transmembrane helix</keyword>
<evidence type="ECO:0000313" key="3">
    <source>
        <dbReference type="Proteomes" id="UP000198403"/>
    </source>
</evidence>
<gene>
    <name evidence="2" type="ORF">SAMN06272737_112150</name>
</gene>
<proteinExistence type="predicted"/>